<dbReference type="WBParaSite" id="Csp11.Scaffold455.g1341.t2">
    <property type="protein sequence ID" value="Csp11.Scaffold455.g1341.t2"/>
    <property type="gene ID" value="Csp11.Scaffold455.g1341"/>
</dbReference>
<evidence type="ECO:0000256" key="2">
    <source>
        <dbReference type="SAM" id="Phobius"/>
    </source>
</evidence>
<keyword evidence="2" id="KW-1133">Transmembrane helix</keyword>
<accession>A0A1I7T0X5</accession>
<reference evidence="4" key="1">
    <citation type="submission" date="2016-11" db="UniProtKB">
        <authorList>
            <consortium name="WormBaseParasite"/>
        </authorList>
    </citation>
    <scope>IDENTIFICATION</scope>
</reference>
<name>A0A1I7T0X5_9PELO</name>
<evidence type="ECO:0000313" key="4">
    <source>
        <dbReference type="WBParaSite" id="Csp11.Scaffold455.g1341.t2"/>
    </source>
</evidence>
<keyword evidence="2" id="KW-0812">Transmembrane</keyword>
<sequence>MASPRLRNSYPIGMDFLKRRKKRTEGHDRLNSSHKLNRFASKKKDSTLYHLEREGQEVTEMKSDSRTGLMITCILTVISSVTTLRFLNQ</sequence>
<protein>
    <submittedName>
        <fullName evidence="4">Ovule protein</fullName>
    </submittedName>
</protein>
<feature type="transmembrane region" description="Helical" evidence="2">
    <location>
        <begin position="69"/>
        <end position="87"/>
    </location>
</feature>
<evidence type="ECO:0000313" key="3">
    <source>
        <dbReference type="Proteomes" id="UP000095282"/>
    </source>
</evidence>
<proteinExistence type="predicted"/>
<keyword evidence="3" id="KW-1185">Reference proteome</keyword>
<dbReference type="AlphaFoldDB" id="A0A1I7T0X5"/>
<organism evidence="3 4">
    <name type="scientific">Caenorhabditis tropicalis</name>
    <dbReference type="NCBI Taxonomy" id="1561998"/>
    <lineage>
        <taxon>Eukaryota</taxon>
        <taxon>Metazoa</taxon>
        <taxon>Ecdysozoa</taxon>
        <taxon>Nematoda</taxon>
        <taxon>Chromadorea</taxon>
        <taxon>Rhabditida</taxon>
        <taxon>Rhabditina</taxon>
        <taxon>Rhabditomorpha</taxon>
        <taxon>Rhabditoidea</taxon>
        <taxon>Rhabditidae</taxon>
        <taxon>Peloderinae</taxon>
        <taxon>Caenorhabditis</taxon>
    </lineage>
</organism>
<feature type="region of interest" description="Disordered" evidence="1">
    <location>
        <begin position="18"/>
        <end position="41"/>
    </location>
</feature>
<keyword evidence="2" id="KW-0472">Membrane</keyword>
<dbReference type="Proteomes" id="UP000095282">
    <property type="component" value="Unplaced"/>
</dbReference>
<evidence type="ECO:0000256" key="1">
    <source>
        <dbReference type="SAM" id="MobiDB-lite"/>
    </source>
</evidence>